<evidence type="ECO:0000313" key="1">
    <source>
        <dbReference type="EMBL" id="RSL17688.1"/>
    </source>
</evidence>
<gene>
    <name evidence="1" type="ORF">EDE15_3226</name>
</gene>
<dbReference type="Proteomes" id="UP000269669">
    <property type="component" value="Unassembled WGS sequence"/>
</dbReference>
<reference evidence="1 2" key="1">
    <citation type="submission" date="2018-12" db="EMBL/GenBank/DDBJ databases">
        <title>Sequencing of bacterial isolates from soil warming experiment in Harvard Forest, Massachusetts, USA.</title>
        <authorList>
            <person name="Deangelis K."/>
        </authorList>
    </citation>
    <scope>NUCLEOTIDE SEQUENCE [LARGE SCALE GENOMIC DNA]</scope>
    <source>
        <strain evidence="1 2">EB153</strain>
    </source>
</reference>
<keyword evidence="2" id="KW-1185">Reference proteome</keyword>
<comment type="caution">
    <text evidence="1">The sequence shown here is derived from an EMBL/GenBank/DDBJ whole genome shotgun (WGS) entry which is preliminary data.</text>
</comment>
<dbReference type="AlphaFoldDB" id="A0A3R9PB14"/>
<evidence type="ECO:0000313" key="2">
    <source>
        <dbReference type="Proteomes" id="UP000269669"/>
    </source>
</evidence>
<dbReference type="EMBL" id="RSDW01000001">
    <property type="protein sequence ID" value="RSL17688.1"/>
    <property type="molecule type" value="Genomic_DNA"/>
</dbReference>
<proteinExistence type="predicted"/>
<accession>A0A3R9PB14</accession>
<protein>
    <submittedName>
        <fullName evidence="1">Uncharacterized protein</fullName>
    </submittedName>
</protein>
<sequence length="121" mass="13672">MVSLKILRETLRGLSINGRRWWIACDPHDAATRGYVSVGYGDPQCEDRLNTVYFRFPIIGDVTPGISADRLVLLIDPSTCTPEAPGFYLEGGRVVQDSLEDFLRFYPPLKRALITRLQIET</sequence>
<organism evidence="1 2">
    <name type="scientific">Edaphobacter aggregans</name>
    <dbReference type="NCBI Taxonomy" id="570835"/>
    <lineage>
        <taxon>Bacteria</taxon>
        <taxon>Pseudomonadati</taxon>
        <taxon>Acidobacteriota</taxon>
        <taxon>Terriglobia</taxon>
        <taxon>Terriglobales</taxon>
        <taxon>Acidobacteriaceae</taxon>
        <taxon>Edaphobacter</taxon>
    </lineage>
</organism>
<name>A0A3R9PB14_9BACT</name>